<feature type="chain" id="PRO_5021459066" evidence="1">
    <location>
        <begin position="20"/>
        <end position="145"/>
    </location>
</feature>
<dbReference type="AlphaFoldDB" id="A0A504JFW7"/>
<dbReference type="GO" id="GO:0055085">
    <property type="term" value="P:transmembrane transport"/>
    <property type="evidence" value="ECO:0007669"/>
    <property type="project" value="InterPro"/>
</dbReference>
<comment type="caution">
    <text evidence="3">The sequence shown here is derived from an EMBL/GenBank/DDBJ whole genome shotgun (WGS) entry which is preliminary data.</text>
</comment>
<dbReference type="RefSeq" id="WP_140591987.1">
    <property type="nucleotide sequence ID" value="NZ_VFWZ01000002.1"/>
</dbReference>
<name>A0A504JFW7_9FLAO</name>
<feature type="domain" description="TonB C-terminal" evidence="2">
    <location>
        <begin position="70"/>
        <end position="130"/>
    </location>
</feature>
<sequence>MKSFLITLVVLMIQFVSFSQENYFTTSKCKTSTNERVRKNCIIKEIQQFVDKNYDVASVMAHAQSGTNRIYTRFTVDATGQVSDVQAKSSAFQLEIEAIRVLQTLPRLIPVSKNGKSVQEQVFTLPIIFEVNTTEINANERLTGN</sequence>
<dbReference type="Gene3D" id="3.30.1150.10">
    <property type="match status" value="1"/>
</dbReference>
<evidence type="ECO:0000313" key="3">
    <source>
        <dbReference type="EMBL" id="TPN87345.1"/>
    </source>
</evidence>
<dbReference type="Proteomes" id="UP000315540">
    <property type="component" value="Unassembled WGS sequence"/>
</dbReference>
<proteinExistence type="predicted"/>
<protein>
    <submittedName>
        <fullName evidence="3">Energy transducer TonB</fullName>
    </submittedName>
</protein>
<keyword evidence="1" id="KW-0732">Signal</keyword>
<reference evidence="3 4" key="1">
    <citation type="submission" date="2019-06" db="EMBL/GenBank/DDBJ databases">
        <authorList>
            <person name="Meng X."/>
        </authorList>
    </citation>
    <scope>NUCLEOTIDE SEQUENCE [LARGE SCALE GENOMIC DNA]</scope>
    <source>
        <strain evidence="3 4">M625</strain>
    </source>
</reference>
<evidence type="ECO:0000313" key="4">
    <source>
        <dbReference type="Proteomes" id="UP000315540"/>
    </source>
</evidence>
<evidence type="ECO:0000256" key="1">
    <source>
        <dbReference type="SAM" id="SignalP"/>
    </source>
</evidence>
<accession>A0A504JFW7</accession>
<dbReference type="SUPFAM" id="SSF74653">
    <property type="entry name" value="TolA/TonB C-terminal domain"/>
    <property type="match status" value="1"/>
</dbReference>
<evidence type="ECO:0000259" key="2">
    <source>
        <dbReference type="Pfam" id="PF03544"/>
    </source>
</evidence>
<feature type="signal peptide" evidence="1">
    <location>
        <begin position="1"/>
        <end position="19"/>
    </location>
</feature>
<dbReference type="EMBL" id="VFWZ01000002">
    <property type="protein sequence ID" value="TPN87345.1"/>
    <property type="molecule type" value="Genomic_DNA"/>
</dbReference>
<dbReference type="InterPro" id="IPR037682">
    <property type="entry name" value="TonB_C"/>
</dbReference>
<gene>
    <name evidence="3" type="ORF">FHK87_07090</name>
</gene>
<dbReference type="Pfam" id="PF03544">
    <property type="entry name" value="TonB_C"/>
    <property type="match status" value="1"/>
</dbReference>
<organism evidence="3 4">
    <name type="scientific">Aquimarina algicola</name>
    <dbReference type="NCBI Taxonomy" id="2589995"/>
    <lineage>
        <taxon>Bacteria</taxon>
        <taxon>Pseudomonadati</taxon>
        <taxon>Bacteroidota</taxon>
        <taxon>Flavobacteriia</taxon>
        <taxon>Flavobacteriales</taxon>
        <taxon>Flavobacteriaceae</taxon>
        <taxon>Aquimarina</taxon>
    </lineage>
</organism>
<keyword evidence="4" id="KW-1185">Reference proteome</keyword>
<dbReference type="OrthoDB" id="1161776at2"/>